<dbReference type="AlphaFoldDB" id="A0A5E4ME33"/>
<keyword evidence="2" id="KW-0548">Nucleotidyltransferase</keyword>
<evidence type="ECO:0000259" key="1">
    <source>
        <dbReference type="PROSITE" id="PS50878"/>
    </source>
</evidence>
<feature type="domain" description="Reverse transcriptase" evidence="1">
    <location>
        <begin position="1"/>
        <end position="152"/>
    </location>
</feature>
<organism evidence="2 3">
    <name type="scientific">Cinara cedri</name>
    <dbReference type="NCBI Taxonomy" id="506608"/>
    <lineage>
        <taxon>Eukaryota</taxon>
        <taxon>Metazoa</taxon>
        <taxon>Ecdysozoa</taxon>
        <taxon>Arthropoda</taxon>
        <taxon>Hexapoda</taxon>
        <taxon>Insecta</taxon>
        <taxon>Pterygota</taxon>
        <taxon>Neoptera</taxon>
        <taxon>Paraneoptera</taxon>
        <taxon>Hemiptera</taxon>
        <taxon>Sternorrhyncha</taxon>
        <taxon>Aphidomorpha</taxon>
        <taxon>Aphidoidea</taxon>
        <taxon>Aphididae</taxon>
        <taxon>Lachninae</taxon>
        <taxon>Cinara</taxon>
    </lineage>
</organism>
<dbReference type="GO" id="GO:0003964">
    <property type="term" value="F:RNA-directed DNA polymerase activity"/>
    <property type="evidence" value="ECO:0007669"/>
    <property type="project" value="UniProtKB-KW"/>
</dbReference>
<keyword evidence="2" id="KW-0808">Transferase</keyword>
<reference evidence="2 3" key="1">
    <citation type="submission" date="2019-08" db="EMBL/GenBank/DDBJ databases">
        <authorList>
            <person name="Alioto T."/>
            <person name="Alioto T."/>
            <person name="Gomez Garrido J."/>
        </authorList>
    </citation>
    <scope>NUCLEOTIDE SEQUENCE [LARGE SCALE GENOMIC DNA]</scope>
</reference>
<proteinExistence type="predicted"/>
<keyword evidence="2" id="KW-0695">RNA-directed DNA polymerase</keyword>
<dbReference type="PROSITE" id="PS50878">
    <property type="entry name" value="RT_POL"/>
    <property type="match status" value="1"/>
</dbReference>
<evidence type="ECO:0000313" key="2">
    <source>
        <dbReference type="EMBL" id="VVC30378.1"/>
    </source>
</evidence>
<dbReference type="InterPro" id="IPR000477">
    <property type="entry name" value="RT_dom"/>
</dbReference>
<dbReference type="PANTHER" id="PTHR19446">
    <property type="entry name" value="REVERSE TRANSCRIPTASES"/>
    <property type="match status" value="1"/>
</dbReference>
<sequence length="152" mass="18082">MVIYAYYHPKVTEFKPVCPKRKLVPRKLKLKKKIESKIEQTLTEDQFGFRKNMGTREAILALRIIIQKRIRKDKQTFIAFMDIEKAFDNVNWKLMFNMMARVGIKQEDRKLLYKLYKDELAVIKIQDNVEEAKINKGVRQGCTLSPIIFKKQ</sequence>
<evidence type="ECO:0000313" key="3">
    <source>
        <dbReference type="Proteomes" id="UP000325440"/>
    </source>
</evidence>
<dbReference type="Pfam" id="PF00078">
    <property type="entry name" value="RVT_1"/>
    <property type="match status" value="1"/>
</dbReference>
<dbReference type="EMBL" id="CABPRJ010000514">
    <property type="protein sequence ID" value="VVC30378.1"/>
    <property type="molecule type" value="Genomic_DNA"/>
</dbReference>
<dbReference type="Proteomes" id="UP000325440">
    <property type="component" value="Unassembled WGS sequence"/>
</dbReference>
<accession>A0A5E4ME33</accession>
<gene>
    <name evidence="2" type="ORF">CINCED_3A003145</name>
</gene>
<dbReference type="OrthoDB" id="6625243at2759"/>
<protein>
    <submittedName>
        <fullName evidence="2">Reverse transcriptase domain</fullName>
    </submittedName>
</protein>
<name>A0A5E4ME33_9HEMI</name>
<keyword evidence="3" id="KW-1185">Reference proteome</keyword>